<dbReference type="InterPro" id="IPR001155">
    <property type="entry name" value="OxRdtase_FMN_N"/>
</dbReference>
<dbReference type="InterPro" id="IPR013785">
    <property type="entry name" value="Aldolase_TIM"/>
</dbReference>
<gene>
    <name evidence="2" type="ORF">NCTC11468_00477</name>
</gene>
<evidence type="ECO:0000313" key="3">
    <source>
        <dbReference type="Proteomes" id="UP000248758"/>
    </source>
</evidence>
<reference evidence="2 3" key="1">
    <citation type="submission" date="2018-06" db="EMBL/GenBank/DDBJ databases">
        <authorList>
            <consortium name="Pathogen Informatics"/>
            <person name="Doyle S."/>
        </authorList>
    </citation>
    <scope>NUCLEOTIDE SEQUENCE [LARGE SCALE GENOMIC DNA]</scope>
    <source>
        <strain evidence="2 3">NCTC11468</strain>
    </source>
</reference>
<dbReference type="EMBL" id="LS483499">
    <property type="protein sequence ID" value="SQK72228.1"/>
    <property type="molecule type" value="Genomic_DNA"/>
</dbReference>
<dbReference type="AlphaFoldDB" id="A0A2X5NFI0"/>
<dbReference type="Gene3D" id="3.20.20.70">
    <property type="entry name" value="Aldolase class I"/>
    <property type="match status" value="1"/>
</dbReference>
<name>A0A2X5NFI0_9GAMM</name>
<proteinExistence type="predicted"/>
<evidence type="ECO:0000259" key="1">
    <source>
        <dbReference type="Pfam" id="PF00724"/>
    </source>
</evidence>
<dbReference type="GO" id="GO:0010181">
    <property type="term" value="F:FMN binding"/>
    <property type="evidence" value="ECO:0007669"/>
    <property type="project" value="InterPro"/>
</dbReference>
<feature type="domain" description="NADH:flavin oxidoreductase/NADH oxidase N-terminal" evidence="1">
    <location>
        <begin position="8"/>
        <end position="76"/>
    </location>
</feature>
<dbReference type="KEGG" id="tpty:NCTC11468_00477"/>
<organism evidence="2 3">
    <name type="scientific">Tatumella ptyseos</name>
    <dbReference type="NCBI Taxonomy" id="82987"/>
    <lineage>
        <taxon>Bacteria</taxon>
        <taxon>Pseudomonadati</taxon>
        <taxon>Pseudomonadota</taxon>
        <taxon>Gammaproteobacteria</taxon>
        <taxon>Enterobacterales</taxon>
        <taxon>Erwiniaceae</taxon>
        <taxon>Tatumella</taxon>
    </lineage>
</organism>
<sequence length="110" mass="12013">MTNCNPQLLDPLTLPCGTTLKNRLVMAPMTTCAGFHEGSVTRELVEYYRQRAGDAAAIIVECAFVEDNGPAFPGRSVSIKTVKSTVWQTSPVLSKSAVQKQFCKFIMAVE</sequence>
<dbReference type="SUPFAM" id="SSF51395">
    <property type="entry name" value="FMN-linked oxidoreductases"/>
    <property type="match status" value="1"/>
</dbReference>
<dbReference type="Pfam" id="PF00724">
    <property type="entry name" value="Oxidored_FMN"/>
    <property type="match status" value="1"/>
</dbReference>
<dbReference type="Proteomes" id="UP000248758">
    <property type="component" value="Chromosome 1"/>
</dbReference>
<protein>
    <submittedName>
        <fullName evidence="2">N-ethylmaleimide reductase</fullName>
    </submittedName>
</protein>
<evidence type="ECO:0000313" key="2">
    <source>
        <dbReference type="EMBL" id="SQK72228.1"/>
    </source>
</evidence>
<accession>A0A2X5NFI0</accession>
<dbReference type="GO" id="GO:0016491">
    <property type="term" value="F:oxidoreductase activity"/>
    <property type="evidence" value="ECO:0007669"/>
    <property type="project" value="InterPro"/>
</dbReference>